<evidence type="ECO:0000256" key="10">
    <source>
        <dbReference type="RuleBase" id="RU361208"/>
    </source>
</evidence>
<sequence>MLTLVYEHRILYYSRALTINNMRTSTLSALAVFGAAASAYQLPANLKKIYDSHKSGTCSKKLSSSFSGGAVYCGDLPNAIFLKGKSGNYDNLDIDCDGANNSAGECANDPSGQGQTAFKDDVKKYGISDLDANLHPYVVFGNEDDSPSFNPESHGMERLSVMAIVCNNQVFYGIWGDTNGGTSTGEASLALGKLCFPNDGLNGDNGHDPKDVLYIGFTGSGAVPGKSGANWKAKSTTDFEASIKSLGDKLVAGLPA</sequence>
<keyword evidence="7" id="KW-0119">Carbohydrate metabolism</keyword>
<evidence type="ECO:0000256" key="6">
    <source>
        <dbReference type="ARBA" id="ARBA00022801"/>
    </source>
</evidence>
<comment type="similarity">
    <text evidence="3 10">Belongs to the glycosyl hydrolase 75 family.</text>
</comment>
<dbReference type="EMBL" id="JAQHRD010000002">
    <property type="protein sequence ID" value="KAJ6445146.1"/>
    <property type="molecule type" value="Genomic_DNA"/>
</dbReference>
<dbReference type="EC" id="3.2.1.132" evidence="10"/>
<dbReference type="GO" id="GO:0016977">
    <property type="term" value="F:chitosanase activity"/>
    <property type="evidence" value="ECO:0007669"/>
    <property type="project" value="UniProtKB-EC"/>
</dbReference>
<organism evidence="11 12">
    <name type="scientific">Purpureocillium lavendulum</name>
    <dbReference type="NCBI Taxonomy" id="1247861"/>
    <lineage>
        <taxon>Eukaryota</taxon>
        <taxon>Fungi</taxon>
        <taxon>Dikarya</taxon>
        <taxon>Ascomycota</taxon>
        <taxon>Pezizomycotina</taxon>
        <taxon>Sordariomycetes</taxon>
        <taxon>Hypocreomycetidae</taxon>
        <taxon>Hypocreales</taxon>
        <taxon>Ophiocordycipitaceae</taxon>
        <taxon>Purpureocillium</taxon>
    </lineage>
</organism>
<dbReference type="AlphaFoldDB" id="A0AB34G2R0"/>
<keyword evidence="8 10" id="KW-0326">Glycosidase</keyword>
<dbReference type="GO" id="GO:0000272">
    <property type="term" value="P:polysaccharide catabolic process"/>
    <property type="evidence" value="ECO:0007669"/>
    <property type="project" value="UniProtKB-KW"/>
</dbReference>
<keyword evidence="9 10" id="KW-0624">Polysaccharide degradation</keyword>
<evidence type="ECO:0000256" key="5">
    <source>
        <dbReference type="ARBA" id="ARBA00022729"/>
    </source>
</evidence>
<evidence type="ECO:0000256" key="8">
    <source>
        <dbReference type="ARBA" id="ARBA00023295"/>
    </source>
</evidence>
<evidence type="ECO:0000313" key="12">
    <source>
        <dbReference type="Proteomes" id="UP001163105"/>
    </source>
</evidence>
<dbReference type="Proteomes" id="UP001163105">
    <property type="component" value="Unassembled WGS sequence"/>
</dbReference>
<dbReference type="InterPro" id="IPR009939">
    <property type="entry name" value="Chitosanase_fungal"/>
</dbReference>
<evidence type="ECO:0000256" key="3">
    <source>
        <dbReference type="ARBA" id="ARBA00007799"/>
    </source>
</evidence>
<protein>
    <recommendedName>
        <fullName evidence="10">Endo-chitosanase</fullName>
        <ecNumber evidence="10">3.2.1.132</ecNumber>
    </recommendedName>
</protein>
<name>A0AB34G2R0_9HYPO</name>
<evidence type="ECO:0000256" key="7">
    <source>
        <dbReference type="ARBA" id="ARBA00023277"/>
    </source>
</evidence>
<dbReference type="PANTHER" id="PTHR42061">
    <property type="entry name" value="ENDO-CHITOSANASE"/>
    <property type="match status" value="1"/>
</dbReference>
<evidence type="ECO:0000256" key="2">
    <source>
        <dbReference type="ARBA" id="ARBA00004613"/>
    </source>
</evidence>
<keyword evidence="4" id="KW-0964">Secreted</keyword>
<comment type="catalytic activity">
    <reaction evidence="1 10">
        <text>Endohydrolysis of beta-(1-&gt;4)-linkages between D-glucosamine residues in a partly acetylated chitosan.</text>
        <dbReference type="EC" id="3.2.1.132"/>
    </reaction>
</comment>
<accession>A0AB34G2R0</accession>
<proteinExistence type="inferred from homology"/>
<dbReference type="Pfam" id="PF07335">
    <property type="entry name" value="Glyco_hydro_75"/>
    <property type="match status" value="1"/>
</dbReference>
<evidence type="ECO:0000313" key="11">
    <source>
        <dbReference type="EMBL" id="KAJ6445146.1"/>
    </source>
</evidence>
<gene>
    <name evidence="11" type="primary">csn</name>
    <name evidence="11" type="ORF">O9K51_03550</name>
</gene>
<evidence type="ECO:0000256" key="4">
    <source>
        <dbReference type="ARBA" id="ARBA00022525"/>
    </source>
</evidence>
<dbReference type="PANTHER" id="PTHR42061:SF9">
    <property type="entry name" value="ENDO-CHITOSANASE"/>
    <property type="match status" value="1"/>
</dbReference>
<comment type="function">
    <text evidence="10">Chitosanase catalyzing the endo-type cleavage of chitosan, the deacylated form of chitin. Chitosanase may be crucial in the degradation of the deacetylated portion of chitin in the fungal cell wall.</text>
</comment>
<dbReference type="GO" id="GO:0005576">
    <property type="term" value="C:extracellular region"/>
    <property type="evidence" value="ECO:0007669"/>
    <property type="project" value="UniProtKB-SubCell"/>
</dbReference>
<keyword evidence="6 10" id="KW-0378">Hydrolase</keyword>
<evidence type="ECO:0000256" key="9">
    <source>
        <dbReference type="ARBA" id="ARBA00023326"/>
    </source>
</evidence>
<keyword evidence="12" id="KW-1185">Reference proteome</keyword>
<comment type="caution">
    <text evidence="11">The sequence shown here is derived from an EMBL/GenBank/DDBJ whole genome shotgun (WGS) entry which is preliminary data.</text>
</comment>
<comment type="subcellular location">
    <subcellularLocation>
        <location evidence="2 10">Secreted</location>
    </subcellularLocation>
</comment>
<keyword evidence="5" id="KW-0732">Signal</keyword>
<reference evidence="11" key="1">
    <citation type="submission" date="2023-01" db="EMBL/GenBank/DDBJ databases">
        <title>The growth and conidiation of Purpureocillium lavendulum are regulated by nitrogen source and histone H3K14 acetylation.</title>
        <authorList>
            <person name="Tang P."/>
            <person name="Han J."/>
            <person name="Zhang C."/>
            <person name="Tang P."/>
            <person name="Qi F."/>
            <person name="Zhang K."/>
            <person name="Liang L."/>
        </authorList>
    </citation>
    <scope>NUCLEOTIDE SEQUENCE</scope>
    <source>
        <strain evidence="11">YMF1.00683</strain>
    </source>
</reference>
<evidence type="ECO:0000256" key="1">
    <source>
        <dbReference type="ARBA" id="ARBA00000405"/>
    </source>
</evidence>